<dbReference type="Gene3D" id="1.20.1290.10">
    <property type="entry name" value="AhpD-like"/>
    <property type="match status" value="1"/>
</dbReference>
<reference evidence="1 2" key="1">
    <citation type="journal article" date="2019" name="ACS Chem. Biol.">
        <title>Identification and Mobilization of a Cryptic Antibiotic Biosynthesis Gene Locus from a Human-Pathogenic Nocardia Isolate.</title>
        <authorList>
            <person name="Herisse M."/>
            <person name="Ishida K."/>
            <person name="Porter J.L."/>
            <person name="Howden B."/>
            <person name="Hertweck C."/>
            <person name="Stinear T.P."/>
            <person name="Pidot S.J."/>
        </authorList>
    </citation>
    <scope>NUCLEOTIDE SEQUENCE [LARGE SCALE GENOMIC DNA]</scope>
    <source>
        <strain evidence="1 2">AUSMDU00012715</strain>
    </source>
</reference>
<evidence type="ECO:0000313" key="1">
    <source>
        <dbReference type="EMBL" id="QIS23966.1"/>
    </source>
</evidence>
<evidence type="ECO:0000313" key="2">
    <source>
        <dbReference type="Proteomes" id="UP000500953"/>
    </source>
</evidence>
<dbReference type="AlphaFoldDB" id="A0A6G9ZFU0"/>
<accession>A0A6G9ZFU0</accession>
<dbReference type="EMBL" id="CP046173">
    <property type="protein sequence ID" value="QIS23966.1"/>
    <property type="molecule type" value="Genomic_DNA"/>
</dbReference>
<sequence length="93" mass="9672">MDRVLGGEGRAAPDQRARAFRNADVPVPLDVLIDKVSTRPTQVTDADFAAARAAGFSEDQIFELVIAAAVGRSARLYDAGLAALAEATGEEAG</sequence>
<name>A0A6G9ZFU0_9NOCA</name>
<dbReference type="Proteomes" id="UP000500953">
    <property type="component" value="Chromosome"/>
</dbReference>
<organism evidence="1 2">
    <name type="scientific">Nocardia terpenica</name>
    <dbReference type="NCBI Taxonomy" id="455432"/>
    <lineage>
        <taxon>Bacteria</taxon>
        <taxon>Bacillati</taxon>
        <taxon>Actinomycetota</taxon>
        <taxon>Actinomycetes</taxon>
        <taxon>Mycobacteriales</taxon>
        <taxon>Nocardiaceae</taxon>
        <taxon>Nocardia</taxon>
    </lineage>
</organism>
<evidence type="ECO:0008006" key="3">
    <source>
        <dbReference type="Google" id="ProtNLM"/>
    </source>
</evidence>
<gene>
    <name evidence="1" type="ORF">F6W96_04100</name>
</gene>
<protein>
    <recommendedName>
        <fullName evidence="3">Carboxymuconolactone decarboxylase-like domain-containing protein</fullName>
    </recommendedName>
</protein>
<dbReference type="SUPFAM" id="SSF69118">
    <property type="entry name" value="AhpD-like"/>
    <property type="match status" value="1"/>
</dbReference>
<dbReference type="InterPro" id="IPR029032">
    <property type="entry name" value="AhpD-like"/>
</dbReference>
<proteinExistence type="predicted"/>